<dbReference type="InterPro" id="IPR029062">
    <property type="entry name" value="Class_I_gatase-like"/>
</dbReference>
<accession>A0A9P9AS98</accession>
<dbReference type="SUPFAM" id="SSF52317">
    <property type="entry name" value="Class I glutamine amidotransferase-like"/>
    <property type="match status" value="1"/>
</dbReference>
<proteinExistence type="predicted"/>
<sequence length="254" mass="28006">MEILNSYPIHYGVALFPGFQALDVFGPMDVLNMVSNTKPLTLSILAETLDPVSTMLKNDTDLLGPNIGQSIVPTHTFDNPPFDIEVLLVPGGRGTRDPNNTQAVVDFIKDYYPRLDYLLTVCTGSALAAQAGVLDGHKATTNKRSFEWVVEQGPEVEWKPKARWVTSENIWTSSGISAGIDMMYAFVADQFGERLAKQIAASSEYTRNEDPDDDPFAFGKKKDYARGEGDDLGPEVLQSGRDPNRFNIGGNIWK</sequence>
<evidence type="ECO:0000313" key="4">
    <source>
        <dbReference type="Proteomes" id="UP000777438"/>
    </source>
</evidence>
<dbReference type="InterPro" id="IPR052158">
    <property type="entry name" value="INH-QAR"/>
</dbReference>
<feature type="compositionally biased region" description="Basic and acidic residues" evidence="1">
    <location>
        <begin position="220"/>
        <end position="229"/>
    </location>
</feature>
<dbReference type="InterPro" id="IPR002818">
    <property type="entry name" value="DJ-1/PfpI"/>
</dbReference>
<organism evidence="3 4">
    <name type="scientific">Thelonectria olida</name>
    <dbReference type="NCBI Taxonomy" id="1576542"/>
    <lineage>
        <taxon>Eukaryota</taxon>
        <taxon>Fungi</taxon>
        <taxon>Dikarya</taxon>
        <taxon>Ascomycota</taxon>
        <taxon>Pezizomycotina</taxon>
        <taxon>Sordariomycetes</taxon>
        <taxon>Hypocreomycetidae</taxon>
        <taxon>Hypocreales</taxon>
        <taxon>Nectriaceae</taxon>
        <taxon>Thelonectria</taxon>
    </lineage>
</organism>
<evidence type="ECO:0000256" key="1">
    <source>
        <dbReference type="SAM" id="MobiDB-lite"/>
    </source>
</evidence>
<dbReference type="OrthoDB" id="543156at2759"/>
<evidence type="ECO:0000313" key="3">
    <source>
        <dbReference type="EMBL" id="KAH6892454.1"/>
    </source>
</evidence>
<dbReference type="AlphaFoldDB" id="A0A9P9AS98"/>
<keyword evidence="3" id="KW-0315">Glutamine amidotransferase</keyword>
<dbReference type="PANTHER" id="PTHR43130">
    <property type="entry name" value="ARAC-FAMILY TRANSCRIPTIONAL REGULATOR"/>
    <property type="match status" value="1"/>
</dbReference>
<evidence type="ECO:0000259" key="2">
    <source>
        <dbReference type="Pfam" id="PF01965"/>
    </source>
</evidence>
<reference evidence="3 4" key="1">
    <citation type="journal article" date="2021" name="Nat. Commun.">
        <title>Genetic determinants of endophytism in the Arabidopsis root mycobiome.</title>
        <authorList>
            <person name="Mesny F."/>
            <person name="Miyauchi S."/>
            <person name="Thiergart T."/>
            <person name="Pickel B."/>
            <person name="Atanasova L."/>
            <person name="Karlsson M."/>
            <person name="Huettel B."/>
            <person name="Barry K.W."/>
            <person name="Haridas S."/>
            <person name="Chen C."/>
            <person name="Bauer D."/>
            <person name="Andreopoulos W."/>
            <person name="Pangilinan J."/>
            <person name="LaButti K."/>
            <person name="Riley R."/>
            <person name="Lipzen A."/>
            <person name="Clum A."/>
            <person name="Drula E."/>
            <person name="Henrissat B."/>
            <person name="Kohler A."/>
            <person name="Grigoriev I.V."/>
            <person name="Martin F.M."/>
            <person name="Hacquard S."/>
        </authorList>
    </citation>
    <scope>NUCLEOTIDE SEQUENCE [LARGE SCALE GENOMIC DNA]</scope>
    <source>
        <strain evidence="3 4">MPI-CAGE-CH-0241</strain>
    </source>
</reference>
<name>A0A9P9AS98_9HYPO</name>
<dbReference type="CDD" id="cd03139">
    <property type="entry name" value="GATase1_PfpI_2"/>
    <property type="match status" value="1"/>
</dbReference>
<comment type="caution">
    <text evidence="3">The sequence shown here is derived from an EMBL/GenBank/DDBJ whole genome shotgun (WGS) entry which is preliminary data.</text>
</comment>
<protein>
    <submittedName>
        <fullName evidence="3">Class I glutamine amidotransferase-like protein</fullName>
    </submittedName>
</protein>
<dbReference type="PANTHER" id="PTHR43130:SF15">
    <property type="entry name" value="THIJ_PFPI FAMILY PROTEIN (AFU_ORTHOLOGUE AFUA_5G14240)"/>
    <property type="match status" value="1"/>
</dbReference>
<keyword evidence="4" id="KW-1185">Reference proteome</keyword>
<dbReference type="Proteomes" id="UP000777438">
    <property type="component" value="Unassembled WGS sequence"/>
</dbReference>
<feature type="region of interest" description="Disordered" evidence="1">
    <location>
        <begin position="203"/>
        <end position="254"/>
    </location>
</feature>
<gene>
    <name evidence="3" type="ORF">B0T10DRAFT_401388</name>
</gene>
<dbReference type="Pfam" id="PF01965">
    <property type="entry name" value="DJ-1_PfpI"/>
    <property type="match status" value="1"/>
</dbReference>
<feature type="domain" description="DJ-1/PfpI" evidence="2">
    <location>
        <begin position="14"/>
        <end position="187"/>
    </location>
</feature>
<dbReference type="EMBL" id="JAGPYM010000007">
    <property type="protein sequence ID" value="KAH6892454.1"/>
    <property type="molecule type" value="Genomic_DNA"/>
</dbReference>
<dbReference type="Gene3D" id="3.40.50.880">
    <property type="match status" value="1"/>
</dbReference>